<accession>A0A6J3Q6S3</accession>
<protein>
    <submittedName>
        <fullName evidence="2">Uncharacterized protein LOC117308515</fullName>
    </submittedName>
</protein>
<evidence type="ECO:0000313" key="1">
    <source>
        <dbReference type="Proteomes" id="UP000245320"/>
    </source>
</evidence>
<gene>
    <name evidence="2" type="primary">LOC117308515</name>
</gene>
<dbReference type="AlphaFoldDB" id="A0A6J3Q6S3"/>
<evidence type="ECO:0000313" key="2">
    <source>
        <dbReference type="RefSeq" id="XP_033698080.1"/>
    </source>
</evidence>
<reference evidence="2" key="1">
    <citation type="submission" date="2025-08" db="UniProtKB">
        <authorList>
            <consortium name="RefSeq"/>
        </authorList>
    </citation>
    <scope>IDENTIFICATION</scope>
    <source>
        <tissue evidence="2">Spleen</tissue>
    </source>
</reference>
<name>A0A6J3Q6S3_TURTR</name>
<dbReference type="Proteomes" id="UP000245320">
    <property type="component" value="Chromosome 16"/>
</dbReference>
<dbReference type="RefSeq" id="XP_033698080.1">
    <property type="nucleotide sequence ID" value="XM_033842189.1"/>
</dbReference>
<sequence length="244" mass="26779">MGTCSRPSPRGQGSCEHSLWLRAKYQEAARSPIARGRDLISLGRVNVCVSFKPILVRNKYLSSGRTCVSTTWPGHRWDHKPGLPGHLGDPPPGRNICQPGSGRLWALKRLRLDFPPCCLSPIQACPVSETRGSAGLPAMSPPVAPSEDSGAMVPWSPRAQSRDMFVAPMGFVSASGAQGRDFWGLRPGPPPFLLFPEPAHLQPWNLLSQLTDGPPISGYRFFPQKCALFPWLTFLRPRQNPPRA</sequence>
<keyword evidence="1" id="KW-1185">Reference proteome</keyword>
<dbReference type="InParanoid" id="A0A6J3Q6S3"/>
<proteinExistence type="predicted"/>
<organism evidence="1 2">
    <name type="scientific">Tursiops truncatus</name>
    <name type="common">Atlantic bottle-nosed dolphin</name>
    <name type="synonym">Delphinus truncatus</name>
    <dbReference type="NCBI Taxonomy" id="9739"/>
    <lineage>
        <taxon>Eukaryota</taxon>
        <taxon>Metazoa</taxon>
        <taxon>Chordata</taxon>
        <taxon>Craniata</taxon>
        <taxon>Vertebrata</taxon>
        <taxon>Euteleostomi</taxon>
        <taxon>Mammalia</taxon>
        <taxon>Eutheria</taxon>
        <taxon>Laurasiatheria</taxon>
        <taxon>Artiodactyla</taxon>
        <taxon>Whippomorpha</taxon>
        <taxon>Cetacea</taxon>
        <taxon>Odontoceti</taxon>
        <taxon>Delphinidae</taxon>
        <taxon>Tursiops</taxon>
    </lineage>
</organism>